<evidence type="ECO:0000259" key="3">
    <source>
        <dbReference type="Pfam" id="PF13435"/>
    </source>
</evidence>
<dbReference type="GO" id="GO:0042802">
    <property type="term" value="F:identical protein binding"/>
    <property type="evidence" value="ECO:0007669"/>
    <property type="project" value="InterPro"/>
</dbReference>
<reference evidence="4 5" key="1">
    <citation type="submission" date="2020-07" db="EMBL/GenBank/DDBJ databases">
        <title>Halieaceae bacterium, F7430, whole genome shotgun sequencing project.</title>
        <authorList>
            <person name="Jiang S."/>
            <person name="Liu Z.W."/>
            <person name="Du Z.J."/>
        </authorList>
    </citation>
    <scope>NUCLEOTIDE SEQUENCE [LARGE SCALE GENOMIC DNA]</scope>
    <source>
        <strain evidence="4 5">F7430</strain>
    </source>
</reference>
<comment type="caution">
    <text evidence="4">The sequence shown here is derived from an EMBL/GenBank/DDBJ whole genome shotgun (WGS) entry which is preliminary data.</text>
</comment>
<organism evidence="4 5">
    <name type="scientific">Sediminihaliea albiluteola</name>
    <dbReference type="NCBI Taxonomy" id="2758564"/>
    <lineage>
        <taxon>Bacteria</taxon>
        <taxon>Pseudomonadati</taxon>
        <taxon>Pseudomonadota</taxon>
        <taxon>Gammaproteobacteria</taxon>
        <taxon>Cellvibrionales</taxon>
        <taxon>Halieaceae</taxon>
        <taxon>Sediminihaliea</taxon>
    </lineage>
</organism>
<dbReference type="SUPFAM" id="SSF48452">
    <property type="entry name" value="TPR-like"/>
    <property type="match status" value="1"/>
</dbReference>
<feature type="domain" description="Cytochrome c-552/4" evidence="3">
    <location>
        <begin position="38"/>
        <end position="63"/>
    </location>
</feature>
<evidence type="ECO:0000256" key="2">
    <source>
        <dbReference type="SAM" id="SignalP"/>
    </source>
</evidence>
<dbReference type="SMART" id="SM00028">
    <property type="entry name" value="TPR"/>
    <property type="match status" value="5"/>
</dbReference>
<feature type="domain" description="Cytochrome c-552/4" evidence="3">
    <location>
        <begin position="171"/>
        <end position="210"/>
    </location>
</feature>
<dbReference type="InterPro" id="IPR023155">
    <property type="entry name" value="Cyt_c-552/4"/>
</dbReference>
<dbReference type="InterPro" id="IPR019734">
    <property type="entry name" value="TPR_rpt"/>
</dbReference>
<dbReference type="Gene3D" id="1.10.1130.10">
    <property type="entry name" value="Flavocytochrome C3, Chain A"/>
    <property type="match status" value="2"/>
</dbReference>
<keyword evidence="1 2" id="KW-0732">Signal</keyword>
<dbReference type="InterPro" id="IPR011990">
    <property type="entry name" value="TPR-like_helical_dom_sf"/>
</dbReference>
<evidence type="ECO:0000313" key="5">
    <source>
        <dbReference type="Proteomes" id="UP000539350"/>
    </source>
</evidence>
<evidence type="ECO:0000313" key="4">
    <source>
        <dbReference type="EMBL" id="MBA6413865.1"/>
    </source>
</evidence>
<dbReference type="Proteomes" id="UP000539350">
    <property type="component" value="Unassembled WGS sequence"/>
</dbReference>
<sequence length="758" mass="84606">MRFVHWTSRFLRAVTLLLLSIASKYSLADGEFIGSASCQSCHAAEYQAWQGSHHDLAMQVASPETVLGDFDNAEFSYNGITTTFLRRGQDYLVRTDGEDGSLTEFPVRFVFGVEPLQQYLIPLSRGRLQALSIAWDSRPAEEGGQRWFHLYPDEQIDHQDPLHWTGPYQNWNSNCAECHSTNLRKNYDASSHSFDTQYSEINVSCEACHGPADKHVNLAETGQLSAAKYSGFAMSLAQRGEWSFKAGQAIAERRGAVQSNSQIDSCGRCHSRRGSLAEYQHGRPLSDTHRLTLPRAPQYYHDGQVLDENYVYASFLQSKMHQAGVVCSNCHEPHSLQLRAQNNGVCAQCHRADVYDQVSHHHHPSDSNGALCANCHMPETTYMVVDPRRDHSMRIPRPDLSLMLDTPNACTMCHQDRSDDWALGALRKWGVNFRDTSSHPARAFAGAANNDARAIPRLAELAADNTAAPIWRATAIEALADLGSDQQSLATAQSLLQSADPLLRSSAVNALQWLPLQQRYSLLAPLIQDPITSVRLAVAESLASVPLEQISQDQREPLLELFHEYQSIARRHADMPGTQVQLAIFLSNRGDLPAAEKAYREALQLNSQLLPARLNLADLLRSQGREDEARQQLLKALESAAEHGPSLHALGLLEIRQGEREKALDYLGRAAAVEEQGTRHRFVYAIALHDMGQVQEALRELETLQRQAPQNSDILAALVNYNAELGDTKRARHYAKELLKLEPNNPAFQRLWQSLPAN</sequence>
<dbReference type="AlphaFoldDB" id="A0A7W2TXS5"/>
<dbReference type="Pfam" id="PF13646">
    <property type="entry name" value="HEAT_2"/>
    <property type="match status" value="1"/>
</dbReference>
<dbReference type="InterPro" id="IPR011989">
    <property type="entry name" value="ARM-like"/>
</dbReference>
<dbReference type="Pfam" id="PF13435">
    <property type="entry name" value="Cytochrome_C554"/>
    <property type="match status" value="2"/>
</dbReference>
<gene>
    <name evidence="4" type="ORF">H2508_12155</name>
</gene>
<dbReference type="EMBL" id="JACFXU010000017">
    <property type="protein sequence ID" value="MBA6413865.1"/>
    <property type="molecule type" value="Genomic_DNA"/>
</dbReference>
<feature type="chain" id="PRO_5031211567" evidence="2">
    <location>
        <begin position="29"/>
        <end position="758"/>
    </location>
</feature>
<name>A0A7W2TXS5_9GAMM</name>
<proteinExistence type="predicted"/>
<dbReference type="PANTHER" id="PTHR35038">
    <property type="entry name" value="DISSIMILATORY SULFITE REDUCTASE SIRA"/>
    <property type="match status" value="1"/>
</dbReference>
<evidence type="ECO:0000256" key="1">
    <source>
        <dbReference type="ARBA" id="ARBA00022729"/>
    </source>
</evidence>
<feature type="signal peptide" evidence="2">
    <location>
        <begin position="1"/>
        <end position="28"/>
    </location>
</feature>
<dbReference type="PANTHER" id="PTHR35038:SF8">
    <property type="entry name" value="C-TYPE POLYHEME CYTOCHROME OMCC"/>
    <property type="match status" value="1"/>
</dbReference>
<dbReference type="Gene3D" id="1.25.10.10">
    <property type="entry name" value="Leucine-rich Repeat Variant"/>
    <property type="match status" value="1"/>
</dbReference>
<dbReference type="GO" id="GO:0016491">
    <property type="term" value="F:oxidoreductase activity"/>
    <property type="evidence" value="ECO:0007669"/>
    <property type="project" value="TreeGrafter"/>
</dbReference>
<dbReference type="InterPro" id="IPR011717">
    <property type="entry name" value="TPR-4"/>
</dbReference>
<dbReference type="Pfam" id="PF07721">
    <property type="entry name" value="TPR_4"/>
    <property type="match status" value="1"/>
</dbReference>
<dbReference type="Gene3D" id="1.25.40.10">
    <property type="entry name" value="Tetratricopeptide repeat domain"/>
    <property type="match status" value="2"/>
</dbReference>
<dbReference type="InterPro" id="IPR051829">
    <property type="entry name" value="Multiheme_Cytochr_ET"/>
</dbReference>
<accession>A0A7W2TXS5</accession>
<keyword evidence="5" id="KW-1185">Reference proteome</keyword>
<protein>
    <submittedName>
        <fullName evidence="4">Tetratricopeptide repeat protein</fullName>
    </submittedName>
</protein>
<dbReference type="InterPro" id="IPR036280">
    <property type="entry name" value="Multihaem_cyt_sf"/>
</dbReference>
<dbReference type="SUPFAM" id="SSF48695">
    <property type="entry name" value="Multiheme cytochromes"/>
    <property type="match status" value="1"/>
</dbReference>
<dbReference type="Pfam" id="PF14559">
    <property type="entry name" value="TPR_19"/>
    <property type="match status" value="1"/>
</dbReference>